<feature type="compositionally biased region" description="Polar residues" evidence="2">
    <location>
        <begin position="1"/>
        <end position="23"/>
    </location>
</feature>
<feature type="region of interest" description="Disordered" evidence="2">
    <location>
        <begin position="1"/>
        <end position="46"/>
    </location>
</feature>
<feature type="compositionally biased region" description="Basic and acidic residues" evidence="2">
    <location>
        <begin position="24"/>
        <end position="46"/>
    </location>
</feature>
<dbReference type="Proteomes" id="UP001175261">
    <property type="component" value="Unassembled WGS sequence"/>
</dbReference>
<reference evidence="3" key="1">
    <citation type="submission" date="2022-10" db="EMBL/GenBank/DDBJ databases">
        <title>Determination and structural analysis of whole genome sequence of Sarocladium strictum F4-1.</title>
        <authorList>
            <person name="Hu L."/>
            <person name="Jiang Y."/>
        </authorList>
    </citation>
    <scope>NUCLEOTIDE SEQUENCE</scope>
    <source>
        <strain evidence="3">F4-1</strain>
    </source>
</reference>
<evidence type="ECO:0000256" key="1">
    <source>
        <dbReference type="SAM" id="Coils"/>
    </source>
</evidence>
<dbReference type="PANTHER" id="PTHR37012:SF2">
    <property type="entry name" value="BZIP DOMAIN-CONTAINING PROTEIN-RELATED"/>
    <property type="match status" value="1"/>
</dbReference>
<feature type="compositionally biased region" description="Low complexity" evidence="2">
    <location>
        <begin position="365"/>
        <end position="377"/>
    </location>
</feature>
<dbReference type="InterPro" id="IPR021833">
    <property type="entry name" value="DUF3425"/>
</dbReference>
<accession>A0AA39GKB0</accession>
<dbReference type="CDD" id="cd14688">
    <property type="entry name" value="bZIP_YAP"/>
    <property type="match status" value="1"/>
</dbReference>
<dbReference type="PANTHER" id="PTHR37012">
    <property type="entry name" value="B-ZIP TRANSCRIPTION FACTOR (EUROFUNG)-RELATED"/>
    <property type="match status" value="1"/>
</dbReference>
<protein>
    <recommendedName>
        <fullName evidence="5">BZIP transcription factor</fullName>
    </recommendedName>
</protein>
<sequence length="377" mass="42534">MAPSAGVSSQNDSSMSPPNQSKELSQRELELERKRARDRRSQQAMRDRNKWTIHTLSEQVATLDAALHERMRDLGALEAQVRFLEGENAQLRTQNAALQLSLLGRNGEEDGQMSGASPGVASTVSSLSTPLWELYPRNIAPTCLADTILQGFIDARRAEGVQNMPRTGQDNPRFPLRPNLRSLLDKQHRSEDEISNVVADILGTYREIEGRPKQVAVFYIMATLLKWMVLLDKQSWDLIPLWLRPVPSQLSIPHAAWIDRIPWPRAREYLISHPQITLDDFAAPYSSGFKLNWPYDPDSVLLTAPTSDDDVAETTINPVYEEHMRQIRHWTVGDAFRLRFPELARLIDLDSGQMPVERGHSSGVSPQQSCHSQSSPC</sequence>
<evidence type="ECO:0008006" key="5">
    <source>
        <dbReference type="Google" id="ProtNLM"/>
    </source>
</evidence>
<gene>
    <name evidence="3" type="ORF">NLU13_2522</name>
</gene>
<keyword evidence="4" id="KW-1185">Reference proteome</keyword>
<name>A0AA39GKB0_SARSR</name>
<dbReference type="Pfam" id="PF11905">
    <property type="entry name" value="DUF3425"/>
    <property type="match status" value="1"/>
</dbReference>
<proteinExistence type="predicted"/>
<keyword evidence="1" id="KW-0175">Coiled coil</keyword>
<organism evidence="3 4">
    <name type="scientific">Sarocladium strictum</name>
    <name type="common">Black bundle disease fungus</name>
    <name type="synonym">Acremonium strictum</name>
    <dbReference type="NCBI Taxonomy" id="5046"/>
    <lineage>
        <taxon>Eukaryota</taxon>
        <taxon>Fungi</taxon>
        <taxon>Dikarya</taxon>
        <taxon>Ascomycota</taxon>
        <taxon>Pezizomycotina</taxon>
        <taxon>Sordariomycetes</taxon>
        <taxon>Hypocreomycetidae</taxon>
        <taxon>Hypocreales</taxon>
        <taxon>Sarocladiaceae</taxon>
        <taxon>Sarocladium</taxon>
    </lineage>
</organism>
<comment type="caution">
    <text evidence="3">The sequence shown here is derived from an EMBL/GenBank/DDBJ whole genome shotgun (WGS) entry which is preliminary data.</text>
</comment>
<feature type="coiled-coil region" evidence="1">
    <location>
        <begin position="74"/>
        <end position="101"/>
    </location>
</feature>
<evidence type="ECO:0000256" key="2">
    <source>
        <dbReference type="SAM" id="MobiDB-lite"/>
    </source>
</evidence>
<evidence type="ECO:0000313" key="4">
    <source>
        <dbReference type="Proteomes" id="UP001175261"/>
    </source>
</evidence>
<feature type="region of interest" description="Disordered" evidence="2">
    <location>
        <begin position="356"/>
        <end position="377"/>
    </location>
</feature>
<dbReference type="EMBL" id="JAPDFR010000002">
    <property type="protein sequence ID" value="KAK0388945.1"/>
    <property type="molecule type" value="Genomic_DNA"/>
</dbReference>
<dbReference type="AlphaFoldDB" id="A0AA39GKB0"/>
<evidence type="ECO:0000313" key="3">
    <source>
        <dbReference type="EMBL" id="KAK0388945.1"/>
    </source>
</evidence>